<gene>
    <name evidence="1" type="ORF">M438DRAFT_334158</name>
</gene>
<dbReference type="RefSeq" id="XP_029761426.1">
    <property type="nucleotide sequence ID" value="XM_029903685.1"/>
</dbReference>
<organism evidence="1 2">
    <name type="scientific">Aureobasidium pullulans EXF-150</name>
    <dbReference type="NCBI Taxonomy" id="1043002"/>
    <lineage>
        <taxon>Eukaryota</taxon>
        <taxon>Fungi</taxon>
        <taxon>Dikarya</taxon>
        <taxon>Ascomycota</taxon>
        <taxon>Pezizomycotina</taxon>
        <taxon>Dothideomycetes</taxon>
        <taxon>Dothideomycetidae</taxon>
        <taxon>Dothideales</taxon>
        <taxon>Saccotheciaceae</taxon>
        <taxon>Aureobasidium</taxon>
    </lineage>
</organism>
<dbReference type="GeneID" id="40745991"/>
<name>A0A074XNI1_AURPU</name>
<reference evidence="1 2" key="1">
    <citation type="journal article" date="2014" name="BMC Genomics">
        <title>Genome sequencing of four Aureobasidium pullulans varieties: biotechnological potential, stress tolerance, and description of new species.</title>
        <authorList>
            <person name="Gostin Ar C."/>
            <person name="Ohm R.A."/>
            <person name="Kogej T."/>
            <person name="Sonjak S."/>
            <person name="Turk M."/>
            <person name="Zajc J."/>
            <person name="Zalar P."/>
            <person name="Grube M."/>
            <person name="Sun H."/>
            <person name="Han J."/>
            <person name="Sharma A."/>
            <person name="Chiniquy J."/>
            <person name="Ngan C.Y."/>
            <person name="Lipzen A."/>
            <person name="Barry K."/>
            <person name="Grigoriev I.V."/>
            <person name="Gunde-Cimerman N."/>
        </authorList>
    </citation>
    <scope>NUCLEOTIDE SEQUENCE [LARGE SCALE GENOMIC DNA]</scope>
    <source>
        <strain evidence="1 2">EXF-150</strain>
    </source>
</reference>
<accession>A0A074XNI1</accession>
<dbReference type="HOGENOM" id="CLU_1209609_0_0_1"/>
<proteinExistence type="predicted"/>
<dbReference type="AlphaFoldDB" id="A0A074XNI1"/>
<protein>
    <submittedName>
        <fullName evidence="1">Uncharacterized protein</fullName>
    </submittedName>
</protein>
<dbReference type="EMBL" id="KL584980">
    <property type="protein sequence ID" value="KEQ85239.1"/>
    <property type="molecule type" value="Genomic_DNA"/>
</dbReference>
<keyword evidence="2" id="KW-1185">Reference proteome</keyword>
<sequence length="229" mass="25364">MTFTATSSERRIIRVLIQSLIENHASFSQFQMDEEFLSVSDANKTLVRILALCPSSPPSNSTVGNSDASTIRPDTKVSPAVAHFLLDQAQLSVIEIENTTPSTDIGKNLDYLGLVSTVIQQFDSSQVSFKPEIDAFSRHLARLRQRFVSLDNQSSSAAFAQLQKQSIKREYARVASSFTNVAYAWLDQADRGFSTLSLRWGLVENIEYSEKVLLDVDALQVGSKPHTSS</sequence>
<evidence type="ECO:0000313" key="2">
    <source>
        <dbReference type="Proteomes" id="UP000030706"/>
    </source>
</evidence>
<evidence type="ECO:0000313" key="1">
    <source>
        <dbReference type="EMBL" id="KEQ85239.1"/>
    </source>
</evidence>
<dbReference type="Proteomes" id="UP000030706">
    <property type="component" value="Unassembled WGS sequence"/>
</dbReference>